<evidence type="ECO:0000256" key="1">
    <source>
        <dbReference type="SAM" id="MobiDB-lite"/>
    </source>
</evidence>
<accession>A0A133UZI4</accession>
<dbReference type="Gene3D" id="2.170.16.10">
    <property type="entry name" value="Hedgehog/Intein (Hint) domain"/>
    <property type="match status" value="1"/>
</dbReference>
<dbReference type="CDD" id="cd00081">
    <property type="entry name" value="Hint"/>
    <property type="match status" value="1"/>
</dbReference>
<name>A0A133UZI4_9EURY</name>
<comment type="caution">
    <text evidence="3">The sequence shown here is derived from an EMBL/GenBank/DDBJ whole genome shotgun (WGS) entry which is preliminary data.</text>
</comment>
<feature type="region of interest" description="Disordered" evidence="1">
    <location>
        <begin position="1"/>
        <end position="41"/>
    </location>
</feature>
<dbReference type="Pfam" id="PF14890">
    <property type="entry name" value="Intein_splicing"/>
    <property type="match status" value="1"/>
</dbReference>
<dbReference type="EMBL" id="LHXW01000034">
    <property type="protein sequence ID" value="KXA99605.1"/>
    <property type="molecule type" value="Genomic_DNA"/>
</dbReference>
<proteinExistence type="predicted"/>
<dbReference type="SUPFAM" id="SSF51294">
    <property type="entry name" value="Hedgehog/intein (Hint) domain"/>
    <property type="match status" value="1"/>
</dbReference>
<dbReference type="PROSITE" id="PS50817">
    <property type="entry name" value="INTEIN_N_TER"/>
    <property type="match status" value="1"/>
</dbReference>
<dbReference type="InterPro" id="IPR003587">
    <property type="entry name" value="Hint_dom_N"/>
</dbReference>
<dbReference type="Proteomes" id="UP000070520">
    <property type="component" value="Unassembled WGS sequence"/>
</dbReference>
<dbReference type="GO" id="GO:0016539">
    <property type="term" value="P:intein-mediated protein splicing"/>
    <property type="evidence" value="ECO:0007669"/>
    <property type="project" value="InterPro"/>
</dbReference>
<dbReference type="InterPro" id="IPR036844">
    <property type="entry name" value="Hint_dom_sf"/>
</dbReference>
<sequence length="238" mass="26817">MGIFSKLKKALSAKEGAKSKRSKPKGARPKRRKFKPLEPKTQVRGSFEDYKKALEKYGLLTLIIGKRGSGKCVTGNTEVVDPGTGRLTTVENIVEDNRRQELFTLAHEYRLSKASPIARLDEGISRVFEVQTRSGRSVEVTPEHPFLTIGGWKQCSELSPGDRIAVPREVPVFGEMDWENWKIKTLAYLLGDGRITGGKIEFYNNNSQLIEDFAKSATKFRFTKVKRENPKGRAKKSQ</sequence>
<protein>
    <recommendedName>
        <fullName evidence="2">Hint domain-containing protein</fullName>
    </recommendedName>
</protein>
<reference evidence="3 4" key="1">
    <citation type="journal article" date="2016" name="Sci. Rep.">
        <title>Metabolic traits of an uncultured archaeal lineage -MSBL1- from brine pools of the Red Sea.</title>
        <authorList>
            <person name="Mwirichia R."/>
            <person name="Alam I."/>
            <person name="Rashid M."/>
            <person name="Vinu M."/>
            <person name="Ba-Alawi W."/>
            <person name="Anthony Kamau A."/>
            <person name="Kamanda Ngugi D."/>
            <person name="Goker M."/>
            <person name="Klenk H.P."/>
            <person name="Bajic V."/>
            <person name="Stingl U."/>
        </authorList>
    </citation>
    <scope>NUCLEOTIDE SEQUENCE [LARGE SCALE GENOMIC DNA]</scope>
    <source>
        <strain evidence="3">SCGC-AAA261C02</strain>
    </source>
</reference>
<evidence type="ECO:0000313" key="4">
    <source>
        <dbReference type="Proteomes" id="UP000070520"/>
    </source>
</evidence>
<dbReference type="NCBIfam" id="TIGR01445">
    <property type="entry name" value="intein_Nterm"/>
    <property type="match status" value="1"/>
</dbReference>
<dbReference type="SMART" id="SM00306">
    <property type="entry name" value="HintN"/>
    <property type="match status" value="1"/>
</dbReference>
<evidence type="ECO:0000313" key="3">
    <source>
        <dbReference type="EMBL" id="KXA99605.1"/>
    </source>
</evidence>
<dbReference type="InterPro" id="IPR006141">
    <property type="entry name" value="Intein_N"/>
</dbReference>
<organism evidence="3 4">
    <name type="scientific">candidate division MSBL1 archaeon SCGC-AAA261C02</name>
    <dbReference type="NCBI Taxonomy" id="1698272"/>
    <lineage>
        <taxon>Archaea</taxon>
        <taxon>Methanobacteriati</taxon>
        <taxon>Methanobacteriota</taxon>
        <taxon>candidate division MSBL1</taxon>
    </lineage>
</organism>
<gene>
    <name evidence="3" type="ORF">AKJ42_02890</name>
</gene>
<evidence type="ECO:0000259" key="2">
    <source>
        <dbReference type="SMART" id="SM00306"/>
    </source>
</evidence>
<keyword evidence="4" id="KW-1185">Reference proteome</keyword>
<feature type="compositionally biased region" description="Basic residues" evidence="1">
    <location>
        <begin position="19"/>
        <end position="34"/>
    </location>
</feature>
<feature type="domain" description="Hint" evidence="2">
    <location>
        <begin position="70"/>
        <end position="168"/>
    </location>
</feature>
<dbReference type="AlphaFoldDB" id="A0A133UZI4"/>
<feature type="compositionally biased region" description="Basic residues" evidence="1">
    <location>
        <begin position="1"/>
        <end position="11"/>
    </location>
</feature>